<feature type="compositionally biased region" description="Polar residues" evidence="1">
    <location>
        <begin position="121"/>
        <end position="135"/>
    </location>
</feature>
<feature type="region of interest" description="Disordered" evidence="1">
    <location>
        <begin position="94"/>
        <end position="135"/>
    </location>
</feature>
<protein>
    <recommendedName>
        <fullName evidence="2">DnaT DNA-binding domain-containing protein</fullName>
    </recommendedName>
</protein>
<sequence length="346" mass="39015">MAYEWIKVEVITPDKPEIYQLAEILSIDPDSVLGKLIRLWSWADQQTIDGNANSNATSVTKNAIDRITFLPGFADALLQVGWLKAEGNTLMFPNFERHNGKSSKKRTLTNRRVTEHRKKPSNGNANSNADSVTSAFQKALPEEELEEDIKDKNHLSMDDGENLAEVVQTENQPPPEPVPPDYLDGVEIPTGKFTMFSGWVPSPDFRKRAAYWNRILDGPDPGFTAADLARFTSFWQADGRVLNHVQWEQKFADSVVYERRQESMKKPNGGLNAKPQSNTVVSGESRAMQKFREATAQRYGEDFIQTLAGDDRDLYRPLDSQERGNSVIDLERDDWSSDRGSDFEGG</sequence>
<evidence type="ECO:0000313" key="4">
    <source>
        <dbReference type="Proteomes" id="UP000245138"/>
    </source>
</evidence>
<comment type="caution">
    <text evidence="3">The sequence shown here is derived from an EMBL/GenBank/DDBJ whole genome shotgun (WGS) entry which is preliminary data.</text>
</comment>
<dbReference type="Proteomes" id="UP000245138">
    <property type="component" value="Unassembled WGS sequence"/>
</dbReference>
<evidence type="ECO:0000313" key="3">
    <source>
        <dbReference type="EMBL" id="PWC10684.1"/>
    </source>
</evidence>
<organism evidence="3 4">
    <name type="scientific">Brenneria roseae subsp. americana</name>
    <dbReference type="NCBI Taxonomy" id="1508507"/>
    <lineage>
        <taxon>Bacteria</taxon>
        <taxon>Pseudomonadati</taxon>
        <taxon>Pseudomonadota</taxon>
        <taxon>Gammaproteobacteria</taxon>
        <taxon>Enterobacterales</taxon>
        <taxon>Pectobacteriaceae</taxon>
        <taxon>Brenneria</taxon>
    </lineage>
</organism>
<accession>A0A2U1TMN3</accession>
<feature type="compositionally biased region" description="Basic residues" evidence="1">
    <location>
        <begin position="100"/>
        <end position="120"/>
    </location>
</feature>
<evidence type="ECO:0000256" key="1">
    <source>
        <dbReference type="SAM" id="MobiDB-lite"/>
    </source>
</evidence>
<dbReference type="InterPro" id="IPR040480">
    <property type="entry name" value="DnaT_DNA_bind"/>
</dbReference>
<name>A0A2U1TMN3_9GAMM</name>
<keyword evidence="4" id="KW-1185">Reference proteome</keyword>
<dbReference type="AlphaFoldDB" id="A0A2U1TMN3"/>
<dbReference type="EMBL" id="QDKJ01000013">
    <property type="protein sequence ID" value="PWC10684.1"/>
    <property type="molecule type" value="Genomic_DNA"/>
</dbReference>
<reference evidence="3 4" key="1">
    <citation type="submission" date="2018-04" db="EMBL/GenBank/DDBJ databases">
        <title>Brenneria corticis sp.nov.</title>
        <authorList>
            <person name="Li Y."/>
        </authorList>
    </citation>
    <scope>NUCLEOTIDE SEQUENCE [LARGE SCALE GENOMIC DNA]</scope>
    <source>
        <strain evidence="3 4">LMG 27715</strain>
    </source>
</reference>
<gene>
    <name evidence="3" type="ORF">B4923_16335</name>
</gene>
<proteinExistence type="predicted"/>
<feature type="region of interest" description="Disordered" evidence="1">
    <location>
        <begin position="264"/>
        <end position="285"/>
    </location>
</feature>
<feature type="compositionally biased region" description="Basic and acidic residues" evidence="1">
    <location>
        <begin position="329"/>
        <end position="346"/>
    </location>
</feature>
<evidence type="ECO:0000259" key="2">
    <source>
        <dbReference type="Pfam" id="PF17948"/>
    </source>
</evidence>
<dbReference type="OrthoDB" id="6630498at2"/>
<dbReference type="Gene3D" id="1.10.8.1180">
    <property type="match status" value="1"/>
</dbReference>
<feature type="domain" description="DnaT DNA-binding" evidence="2">
    <location>
        <begin position="193"/>
        <end position="263"/>
    </location>
</feature>
<dbReference type="Pfam" id="PF17948">
    <property type="entry name" value="DnaT"/>
    <property type="match status" value="1"/>
</dbReference>
<feature type="region of interest" description="Disordered" evidence="1">
    <location>
        <begin position="314"/>
        <end position="346"/>
    </location>
</feature>